<protein>
    <submittedName>
        <fullName evidence="2">Uncharacterized protein</fullName>
    </submittedName>
</protein>
<dbReference type="SUPFAM" id="SSF52058">
    <property type="entry name" value="L domain-like"/>
    <property type="match status" value="1"/>
</dbReference>
<dbReference type="Proteomes" id="UP001152561">
    <property type="component" value="Unassembled WGS sequence"/>
</dbReference>
<gene>
    <name evidence="2" type="ORF">K7X08_005271</name>
</gene>
<dbReference type="InterPro" id="IPR051824">
    <property type="entry name" value="LRR_Rcpt-Like_S/T_Kinase"/>
</dbReference>
<accession>A0A9Q1R4U2</accession>
<dbReference type="FunFam" id="3.80.10.10:FF:000298">
    <property type="entry name" value="Putative LRR receptor-like serine/threonine-protein kinase"/>
    <property type="match status" value="1"/>
</dbReference>
<dbReference type="PANTHER" id="PTHR48006:SF62">
    <property type="entry name" value="LEUCINE-RICH REPEAT TRANSMEMBRANE PROTEIN KINASE"/>
    <property type="match status" value="1"/>
</dbReference>
<comment type="subcellular location">
    <subcellularLocation>
        <location evidence="1">Membrane</location>
        <topology evidence="1">Single-pass type I membrane protein</topology>
    </subcellularLocation>
</comment>
<organism evidence="2 3">
    <name type="scientific">Anisodus acutangulus</name>
    <dbReference type="NCBI Taxonomy" id="402998"/>
    <lineage>
        <taxon>Eukaryota</taxon>
        <taxon>Viridiplantae</taxon>
        <taxon>Streptophyta</taxon>
        <taxon>Embryophyta</taxon>
        <taxon>Tracheophyta</taxon>
        <taxon>Spermatophyta</taxon>
        <taxon>Magnoliopsida</taxon>
        <taxon>eudicotyledons</taxon>
        <taxon>Gunneridae</taxon>
        <taxon>Pentapetalae</taxon>
        <taxon>asterids</taxon>
        <taxon>lamiids</taxon>
        <taxon>Solanales</taxon>
        <taxon>Solanaceae</taxon>
        <taxon>Solanoideae</taxon>
        <taxon>Hyoscyameae</taxon>
        <taxon>Anisodus</taxon>
    </lineage>
</organism>
<name>A0A9Q1R4U2_9SOLA</name>
<keyword evidence="3" id="KW-1185">Reference proteome</keyword>
<sequence>MVRAVETASCRNVRRVSGLNVRGEIPDELWSLTFLNNLYLSQNYLTGTLSPSIANLTRMQYLSIGINALSGELPKELGLLTDIMSIGFGTNNFSGPLPRELGNLTRLTQKAGNYISWSKSYIDSSGVSGPIPLTFAKMQNLDTVWASDNDFTGRIPDFIGNNWSKLTALRFQGNAFAGPIPASFSNLRISDLSNGSSSFGFLRNMKSLSKLVLRNNNISGSIPPNIGEYQSLSLLDLSFNNLAGRIPDAVFNLCSLTHLFLGDNKLTGVLPTQKSQFLQTIDLSYNGLSGSFPSWVNEQNLQLNLVGNNFTIEQSDNSSLPSGISEIFQLRN</sequence>
<comment type="caution">
    <text evidence="2">The sequence shown here is derived from an EMBL/GenBank/DDBJ whole genome shotgun (WGS) entry which is preliminary data.</text>
</comment>
<proteinExistence type="predicted"/>
<evidence type="ECO:0000256" key="1">
    <source>
        <dbReference type="ARBA" id="ARBA00004479"/>
    </source>
</evidence>
<dbReference type="InterPro" id="IPR032675">
    <property type="entry name" value="LRR_dom_sf"/>
</dbReference>
<dbReference type="Pfam" id="PF00560">
    <property type="entry name" value="LRR_1"/>
    <property type="match status" value="4"/>
</dbReference>
<dbReference type="Gene3D" id="3.80.10.10">
    <property type="entry name" value="Ribonuclease Inhibitor"/>
    <property type="match status" value="2"/>
</dbReference>
<evidence type="ECO:0000313" key="3">
    <source>
        <dbReference type="Proteomes" id="UP001152561"/>
    </source>
</evidence>
<dbReference type="PANTHER" id="PTHR48006">
    <property type="entry name" value="LEUCINE-RICH REPEAT-CONTAINING PROTEIN DDB_G0281931-RELATED"/>
    <property type="match status" value="1"/>
</dbReference>
<dbReference type="OrthoDB" id="676979at2759"/>
<dbReference type="InterPro" id="IPR001611">
    <property type="entry name" value="Leu-rich_rpt"/>
</dbReference>
<dbReference type="GO" id="GO:0005886">
    <property type="term" value="C:plasma membrane"/>
    <property type="evidence" value="ECO:0007669"/>
    <property type="project" value="TreeGrafter"/>
</dbReference>
<dbReference type="EMBL" id="JAJAGQ010000014">
    <property type="protein sequence ID" value="KAJ8542748.1"/>
    <property type="molecule type" value="Genomic_DNA"/>
</dbReference>
<dbReference type="AlphaFoldDB" id="A0A9Q1R4U2"/>
<evidence type="ECO:0000313" key="2">
    <source>
        <dbReference type="EMBL" id="KAJ8542748.1"/>
    </source>
</evidence>
<reference evidence="3" key="1">
    <citation type="journal article" date="2023" name="Proc. Natl. Acad. Sci. U.S.A.">
        <title>Genomic and structural basis for evolution of tropane alkaloid biosynthesis.</title>
        <authorList>
            <person name="Wanga Y.-J."/>
            <person name="Taina T."/>
            <person name="Yua J.-Y."/>
            <person name="Lia J."/>
            <person name="Xua B."/>
            <person name="Chenc J."/>
            <person name="D'Auriad J.C."/>
            <person name="Huanga J.-P."/>
            <person name="Huanga S.-X."/>
        </authorList>
    </citation>
    <scope>NUCLEOTIDE SEQUENCE [LARGE SCALE GENOMIC DNA]</scope>
    <source>
        <strain evidence="3">cv. KIB-2019</strain>
    </source>
</reference>